<name>A0AAE0BR62_9CHLO</name>
<comment type="caution">
    <text evidence="1">The sequence shown here is derived from an EMBL/GenBank/DDBJ whole genome shotgun (WGS) entry which is preliminary data.</text>
</comment>
<gene>
    <name evidence="1" type="ORF">CYMTET_49938</name>
</gene>
<dbReference type="EMBL" id="LGRX02033711">
    <property type="protein sequence ID" value="KAK3240207.1"/>
    <property type="molecule type" value="Genomic_DNA"/>
</dbReference>
<dbReference type="Proteomes" id="UP001190700">
    <property type="component" value="Unassembled WGS sequence"/>
</dbReference>
<dbReference type="AlphaFoldDB" id="A0AAE0BR62"/>
<evidence type="ECO:0000313" key="2">
    <source>
        <dbReference type="Proteomes" id="UP001190700"/>
    </source>
</evidence>
<evidence type="ECO:0000313" key="1">
    <source>
        <dbReference type="EMBL" id="KAK3240207.1"/>
    </source>
</evidence>
<proteinExistence type="predicted"/>
<organism evidence="1 2">
    <name type="scientific">Cymbomonas tetramitiformis</name>
    <dbReference type="NCBI Taxonomy" id="36881"/>
    <lineage>
        <taxon>Eukaryota</taxon>
        <taxon>Viridiplantae</taxon>
        <taxon>Chlorophyta</taxon>
        <taxon>Pyramimonadophyceae</taxon>
        <taxon>Pyramimonadales</taxon>
        <taxon>Pyramimonadaceae</taxon>
        <taxon>Cymbomonas</taxon>
    </lineage>
</organism>
<keyword evidence="2" id="KW-1185">Reference proteome</keyword>
<protein>
    <submittedName>
        <fullName evidence="1">Uncharacterized protein</fullName>
    </submittedName>
</protein>
<reference evidence="1 2" key="1">
    <citation type="journal article" date="2015" name="Genome Biol. Evol.">
        <title>Comparative Genomics of a Bacterivorous Green Alga Reveals Evolutionary Causalities and Consequences of Phago-Mixotrophic Mode of Nutrition.</title>
        <authorList>
            <person name="Burns J.A."/>
            <person name="Paasch A."/>
            <person name="Narechania A."/>
            <person name="Kim E."/>
        </authorList>
    </citation>
    <scope>NUCLEOTIDE SEQUENCE [LARGE SCALE GENOMIC DNA]</scope>
    <source>
        <strain evidence="1 2">PLY_AMNH</strain>
    </source>
</reference>
<sequence>MATDERLPQPDQGSELTTPGTEGFVLTVAEHVCTEAGVKGAQRAQAEILALIMPGLKPNSRSISTLCSDVVSLLNERLHGGMFWTLDEVVKVLRRIAQESGNRPSKFCKTNKRNLADPFITPTGVFELLCHPVYTGQDDQGHRRFLRNLIPTLVESARAEAQRFKASKSSALRRDKVQGRVQREDMTEQRKMALLACYG</sequence>
<accession>A0AAE0BR62</accession>